<keyword evidence="4" id="KW-0285">Flavoprotein</keyword>
<dbReference type="InterPro" id="IPR050260">
    <property type="entry name" value="FAD-bd_OxRdtase"/>
</dbReference>
<feature type="region of interest" description="Disordered" evidence="7">
    <location>
        <begin position="71"/>
        <end position="99"/>
    </location>
</feature>
<dbReference type="InterPro" id="IPR041575">
    <property type="entry name" value="Rubredoxin_C"/>
</dbReference>
<feature type="domain" description="NADH-rubredoxin oxidoreductase C-terminal" evidence="9">
    <location>
        <begin position="265"/>
        <end position="331"/>
    </location>
</feature>
<dbReference type="GO" id="GO:0016491">
    <property type="term" value="F:oxidoreductase activity"/>
    <property type="evidence" value="ECO:0007669"/>
    <property type="project" value="UniProtKB-KW"/>
</dbReference>
<dbReference type="Gene3D" id="3.30.390.30">
    <property type="match status" value="1"/>
</dbReference>
<dbReference type="Pfam" id="PF07992">
    <property type="entry name" value="Pyr_redox_2"/>
    <property type="match status" value="1"/>
</dbReference>
<feature type="domain" description="FAD/NAD(P)-binding" evidence="8">
    <location>
        <begin position="149"/>
        <end position="235"/>
    </location>
</feature>
<evidence type="ECO:0000256" key="3">
    <source>
        <dbReference type="ARBA" id="ARBA00018240"/>
    </source>
</evidence>
<evidence type="ECO:0000256" key="4">
    <source>
        <dbReference type="ARBA" id="ARBA00022630"/>
    </source>
</evidence>
<dbReference type="PRINTS" id="PR00368">
    <property type="entry name" value="FADPNR"/>
</dbReference>
<dbReference type="PANTHER" id="PTHR43429">
    <property type="entry name" value="PYRIDINE NUCLEOTIDE-DISULFIDE OXIDOREDUCTASE DOMAIN-CONTAINING"/>
    <property type="match status" value="1"/>
</dbReference>
<comment type="cofactor">
    <cofactor evidence="1">
        <name>FAD</name>
        <dbReference type="ChEBI" id="CHEBI:57692"/>
    </cofactor>
</comment>
<name>A0AA35QV71_GEOBA</name>
<keyword evidence="5" id="KW-0274">FAD</keyword>
<evidence type="ECO:0000313" key="11">
    <source>
        <dbReference type="Proteomes" id="UP001174909"/>
    </source>
</evidence>
<feature type="compositionally biased region" description="Basic and acidic residues" evidence="7">
    <location>
        <begin position="71"/>
        <end position="80"/>
    </location>
</feature>
<keyword evidence="6" id="KW-0560">Oxidoreductase</keyword>
<dbReference type="EMBL" id="CASHTH010000190">
    <property type="protein sequence ID" value="CAI7993481.1"/>
    <property type="molecule type" value="Genomic_DNA"/>
</dbReference>
<organism evidence="10 11">
    <name type="scientific">Geodia barretti</name>
    <name type="common">Barrett's horny sponge</name>
    <dbReference type="NCBI Taxonomy" id="519541"/>
    <lineage>
        <taxon>Eukaryota</taxon>
        <taxon>Metazoa</taxon>
        <taxon>Porifera</taxon>
        <taxon>Demospongiae</taxon>
        <taxon>Heteroscleromorpha</taxon>
        <taxon>Tetractinellida</taxon>
        <taxon>Astrophorina</taxon>
        <taxon>Geodiidae</taxon>
        <taxon>Geodia</taxon>
    </lineage>
</organism>
<gene>
    <name evidence="10" type="ORF">GBAR_LOCUS1260</name>
</gene>
<dbReference type="AlphaFoldDB" id="A0AA35QV71"/>
<dbReference type="InterPro" id="IPR036188">
    <property type="entry name" value="FAD/NAD-bd_sf"/>
</dbReference>
<dbReference type="Gene3D" id="3.50.50.60">
    <property type="entry name" value="FAD/NAD(P)-binding domain"/>
    <property type="match status" value="1"/>
</dbReference>
<dbReference type="InterPro" id="IPR016156">
    <property type="entry name" value="FAD/NAD-linked_Rdtase_dimer_sf"/>
</dbReference>
<dbReference type="InterPro" id="IPR023753">
    <property type="entry name" value="FAD/NAD-binding_dom"/>
</dbReference>
<dbReference type="SUPFAM" id="SSF51905">
    <property type="entry name" value="FAD/NAD(P)-binding domain"/>
    <property type="match status" value="1"/>
</dbReference>
<dbReference type="PANTHER" id="PTHR43429:SF2">
    <property type="entry name" value="PYRIDINE NUCLEOTIDE-DISULFIDE OXIDOREDUCTASE DOMAIN-CONTAINING PROTEIN 1"/>
    <property type="match status" value="1"/>
</dbReference>
<evidence type="ECO:0000256" key="2">
    <source>
        <dbReference type="ARBA" id="ARBA00008147"/>
    </source>
</evidence>
<dbReference type="Pfam" id="PF18267">
    <property type="entry name" value="Rubredoxin_C"/>
    <property type="match status" value="1"/>
</dbReference>
<sequence>MVVLLHRYEVKGCQVVWVIRHTAICHTFVDEGAAVFFLPHLHDDSGCHGDTAELRKRTKYVCEGVGEGREERGEGEKERIGSALGPDWHTGRQMKGRNEGPTHVQVEYEVEVKEILTASQVKSRGLQPSKIGPRPPEEPQLGYQWPIFVALTNGKVFGCDLVVSATGVFPNTTCLTSSAGQTEVELSEEGGVVVDNQMRTSLSHVYAAGDVCTARWTHSQLWFQMRLWTQGRQMGSYAARAMVAHSRNEEVSLDFCFELFAHVTKFFGYKVVLLGLYNSQGLDTSQYEVLLRCTKGQEYVKAVLRDGRMVGGILIGETDLEETFENLILNQLDLTDLKDCLLDPRVDIEDYFD</sequence>
<evidence type="ECO:0000256" key="5">
    <source>
        <dbReference type="ARBA" id="ARBA00022827"/>
    </source>
</evidence>
<protein>
    <recommendedName>
        <fullName evidence="3">Pyridine nucleotide-disulfide oxidoreductase domain-containing protein 1</fullName>
    </recommendedName>
</protein>
<comment type="similarity">
    <text evidence="2">Belongs to the class-I pyridine nucleotide-disulfide oxidoreductase family. PYROXD1 subfamily.</text>
</comment>
<evidence type="ECO:0000256" key="1">
    <source>
        <dbReference type="ARBA" id="ARBA00001974"/>
    </source>
</evidence>
<reference evidence="10" key="1">
    <citation type="submission" date="2023-03" db="EMBL/GenBank/DDBJ databases">
        <authorList>
            <person name="Steffen K."/>
            <person name="Cardenas P."/>
        </authorList>
    </citation>
    <scope>NUCLEOTIDE SEQUENCE</scope>
</reference>
<evidence type="ECO:0000256" key="6">
    <source>
        <dbReference type="ARBA" id="ARBA00023002"/>
    </source>
</evidence>
<evidence type="ECO:0000259" key="9">
    <source>
        <dbReference type="Pfam" id="PF18267"/>
    </source>
</evidence>
<evidence type="ECO:0000256" key="7">
    <source>
        <dbReference type="SAM" id="MobiDB-lite"/>
    </source>
</evidence>
<evidence type="ECO:0000313" key="10">
    <source>
        <dbReference type="EMBL" id="CAI7993481.1"/>
    </source>
</evidence>
<evidence type="ECO:0000259" key="8">
    <source>
        <dbReference type="Pfam" id="PF07992"/>
    </source>
</evidence>
<dbReference type="Proteomes" id="UP001174909">
    <property type="component" value="Unassembled WGS sequence"/>
</dbReference>
<keyword evidence="11" id="KW-1185">Reference proteome</keyword>
<accession>A0AA35QV71</accession>
<proteinExistence type="inferred from homology"/>
<comment type="caution">
    <text evidence="10">The sequence shown here is derived from an EMBL/GenBank/DDBJ whole genome shotgun (WGS) entry which is preliminary data.</text>
</comment>